<dbReference type="eggNOG" id="ENOG502ZPMA">
    <property type="taxonomic scope" value="Bacteria"/>
</dbReference>
<dbReference type="EMBL" id="CP002353">
    <property type="protein sequence ID" value="ADV60650.1"/>
    <property type="molecule type" value="Genomic_DNA"/>
</dbReference>
<evidence type="ECO:0000313" key="3">
    <source>
        <dbReference type="Proteomes" id="UP000008631"/>
    </source>
</evidence>
<organism evidence="2 3">
    <name type="scientific">Isosphaera pallida (strain ATCC 43644 / DSM 9630 / IS1B)</name>
    <dbReference type="NCBI Taxonomy" id="575540"/>
    <lineage>
        <taxon>Bacteria</taxon>
        <taxon>Pseudomonadati</taxon>
        <taxon>Planctomycetota</taxon>
        <taxon>Planctomycetia</taxon>
        <taxon>Isosphaerales</taxon>
        <taxon>Isosphaeraceae</taxon>
        <taxon>Isosphaera</taxon>
    </lineage>
</organism>
<evidence type="ECO:0000256" key="1">
    <source>
        <dbReference type="SAM" id="Phobius"/>
    </source>
</evidence>
<dbReference type="HOGENOM" id="CLU_1011113_0_0_0"/>
<sequence>MSYANGLSNGHTSLKQPLVLSGWSGRKVVGFGLLTIVLVLGVLFVVFLFIREDYKATAAYGRRTVPPIVDRWANLTPEGFDQQKWDDLVIATRLLVDRVSTLGLLDRDGLDALAADLNNRANGSNPAAALADLAGIWVDLEVAIGPRLGRVEVPEPIAEAVALGLMVPVIAPEVLRRDGIDPETAKQAASATRRMLAAVALSGRFDSETIKQLATELRPRSTPLATNPARLFANLNAIWDDIARRDPQVLNAPGVPARPAALIEAARNQTNTSNQ</sequence>
<gene>
    <name evidence="2" type="ordered locus">Isop_0053</name>
</gene>
<dbReference type="AlphaFoldDB" id="E8R4Q9"/>
<keyword evidence="3" id="KW-1185">Reference proteome</keyword>
<keyword evidence="1" id="KW-0812">Transmembrane</keyword>
<reference evidence="2 3" key="2">
    <citation type="journal article" date="2011" name="Stand. Genomic Sci.">
        <title>Complete genome sequence of Isosphaera pallida type strain (IS1B).</title>
        <authorList>
            <consortium name="US DOE Joint Genome Institute (JGI-PGF)"/>
            <person name="Goker M."/>
            <person name="Cleland D."/>
            <person name="Saunders E."/>
            <person name="Lapidus A."/>
            <person name="Nolan M."/>
            <person name="Lucas S."/>
            <person name="Hammon N."/>
            <person name="Deshpande S."/>
            <person name="Cheng J.F."/>
            <person name="Tapia R."/>
            <person name="Han C."/>
            <person name="Goodwin L."/>
            <person name="Pitluck S."/>
            <person name="Liolios K."/>
            <person name="Pagani I."/>
            <person name="Ivanova N."/>
            <person name="Mavromatis K."/>
            <person name="Pati A."/>
            <person name="Chen A."/>
            <person name="Palaniappan K."/>
            <person name="Land M."/>
            <person name="Hauser L."/>
            <person name="Chang Y.J."/>
            <person name="Jeffries C.D."/>
            <person name="Detter J.C."/>
            <person name="Beck B."/>
            <person name="Woyke T."/>
            <person name="Bristow J."/>
            <person name="Eisen J.A."/>
            <person name="Markowitz V."/>
            <person name="Hugenholtz P."/>
            <person name="Kyrpides N.C."/>
            <person name="Klenk H.P."/>
        </authorList>
    </citation>
    <scope>NUCLEOTIDE SEQUENCE [LARGE SCALE GENOMIC DNA]</scope>
    <source>
        <strain evidence="3">ATCC 43644 / DSM 9630 / IS1B</strain>
    </source>
</reference>
<reference key="1">
    <citation type="submission" date="2010-11" db="EMBL/GenBank/DDBJ databases">
        <title>The complete sequence of chromosome of Isophaera pallida ATCC 43644.</title>
        <authorList>
            <consortium name="US DOE Joint Genome Institute (JGI-PGF)"/>
            <person name="Lucas S."/>
            <person name="Copeland A."/>
            <person name="Lapidus A."/>
            <person name="Bruce D."/>
            <person name="Goodwin L."/>
            <person name="Pitluck S."/>
            <person name="Kyrpides N."/>
            <person name="Mavromatis K."/>
            <person name="Pagani I."/>
            <person name="Ivanova N."/>
            <person name="Saunders E."/>
            <person name="Brettin T."/>
            <person name="Detter J.C."/>
            <person name="Han C."/>
            <person name="Tapia R."/>
            <person name="Land M."/>
            <person name="Hauser L."/>
            <person name="Markowitz V."/>
            <person name="Cheng J.-F."/>
            <person name="Hugenholtz P."/>
            <person name="Woyke T."/>
            <person name="Wu D."/>
            <person name="Eisen J.A."/>
        </authorList>
    </citation>
    <scope>NUCLEOTIDE SEQUENCE</scope>
    <source>
        <strain>ATCC 43644</strain>
    </source>
</reference>
<protein>
    <submittedName>
        <fullName evidence="2">Uncharacterized protein</fullName>
    </submittedName>
</protein>
<dbReference type="RefSeq" id="WP_013562939.1">
    <property type="nucleotide sequence ID" value="NC_014962.1"/>
</dbReference>
<dbReference type="KEGG" id="ipa:Isop_0053"/>
<keyword evidence="1" id="KW-1133">Transmembrane helix</keyword>
<accession>E8R4Q9</accession>
<evidence type="ECO:0000313" key="2">
    <source>
        <dbReference type="EMBL" id="ADV60650.1"/>
    </source>
</evidence>
<name>E8R4Q9_ISOPI</name>
<feature type="transmembrane region" description="Helical" evidence="1">
    <location>
        <begin position="28"/>
        <end position="50"/>
    </location>
</feature>
<proteinExistence type="predicted"/>
<dbReference type="Proteomes" id="UP000008631">
    <property type="component" value="Chromosome"/>
</dbReference>
<keyword evidence="1" id="KW-0472">Membrane</keyword>
<dbReference type="InParanoid" id="E8R4Q9"/>